<dbReference type="InterPro" id="IPR036291">
    <property type="entry name" value="NAD(P)-bd_dom_sf"/>
</dbReference>
<evidence type="ECO:0000256" key="1">
    <source>
        <dbReference type="ARBA" id="ARBA00023002"/>
    </source>
</evidence>
<dbReference type="Gene3D" id="3.30.360.10">
    <property type="entry name" value="Dihydrodipicolinate Reductase, domain 2"/>
    <property type="match status" value="1"/>
</dbReference>
<name>A0A1H1V3N3_9ACTN</name>
<evidence type="ECO:0000259" key="2">
    <source>
        <dbReference type="Pfam" id="PF01408"/>
    </source>
</evidence>
<reference evidence="3 4" key="1">
    <citation type="submission" date="2016-10" db="EMBL/GenBank/DDBJ databases">
        <authorList>
            <person name="de Groot N.N."/>
        </authorList>
    </citation>
    <scope>NUCLEOTIDE SEQUENCE [LARGE SCALE GENOMIC DNA]</scope>
    <source>
        <strain evidence="3 4">DSM 22024</strain>
    </source>
</reference>
<dbReference type="PANTHER" id="PTHR43818:SF11">
    <property type="entry name" value="BCDNA.GH03377"/>
    <property type="match status" value="1"/>
</dbReference>
<dbReference type="SUPFAM" id="SSF51735">
    <property type="entry name" value="NAD(P)-binding Rossmann-fold domains"/>
    <property type="match status" value="1"/>
</dbReference>
<keyword evidence="4" id="KW-1185">Reference proteome</keyword>
<dbReference type="Pfam" id="PF01408">
    <property type="entry name" value="GFO_IDH_MocA"/>
    <property type="match status" value="1"/>
</dbReference>
<keyword evidence="1" id="KW-0560">Oxidoreductase</keyword>
<dbReference type="InterPro" id="IPR000683">
    <property type="entry name" value="Gfo/Idh/MocA-like_OxRdtase_N"/>
</dbReference>
<evidence type="ECO:0000313" key="3">
    <source>
        <dbReference type="EMBL" id="SDS79394.1"/>
    </source>
</evidence>
<accession>A0A1H1V3N3</accession>
<sequence length="387" mass="42281">MTIDVAVVGGRFGGEFLPLYRSHPEVGRVALCDIDQDTLHRVADTYGVRDRFDSLETLLASDDFDAVHIATPVRFHVDQSVAVLDSGRHCASAVPMATTLDGIRRVLAAQRSSRRTYMMMETMVFGREFFHVRDLYERGELGALTFLRGAHIQNLDGYPRYWYGYPPMTYSTHALSPLLALAGARVRTAVGLGSGRLTPDRRGDFDNPFPVETALFQLDKGDLAAEVTVSFFQTGRTYYEGFSVYGHEAGVEWPQLNEDDGLRVYRLEPLGGGDGPVGRGRSASATVVHPLDRPDLLPPELAPFVRPTTFHPGEGAPAVRLGSAHGGSHPHLVHEFVTSIVDSRAPVVDALTAAAWTAPGICGHESALRGGERIEVPDFVSEQEVRA</sequence>
<feature type="domain" description="Gfo/Idh/MocA-like oxidoreductase N-terminal" evidence="2">
    <location>
        <begin position="4"/>
        <end position="119"/>
    </location>
</feature>
<dbReference type="EMBL" id="LT629732">
    <property type="protein sequence ID" value="SDS79394.1"/>
    <property type="molecule type" value="Genomic_DNA"/>
</dbReference>
<dbReference type="GO" id="GO:0016491">
    <property type="term" value="F:oxidoreductase activity"/>
    <property type="evidence" value="ECO:0007669"/>
    <property type="project" value="UniProtKB-KW"/>
</dbReference>
<evidence type="ECO:0000313" key="4">
    <source>
        <dbReference type="Proteomes" id="UP000198983"/>
    </source>
</evidence>
<dbReference type="InterPro" id="IPR050463">
    <property type="entry name" value="Gfo/Idh/MocA_oxidrdct_glycsds"/>
</dbReference>
<dbReference type="GO" id="GO:0000166">
    <property type="term" value="F:nucleotide binding"/>
    <property type="evidence" value="ECO:0007669"/>
    <property type="project" value="InterPro"/>
</dbReference>
<gene>
    <name evidence="3" type="ORF">SAMN04489717_3894</name>
</gene>
<dbReference type="AlphaFoldDB" id="A0A1H1V3N3"/>
<dbReference type="Gene3D" id="3.40.50.720">
    <property type="entry name" value="NAD(P)-binding Rossmann-like Domain"/>
    <property type="match status" value="1"/>
</dbReference>
<organism evidence="3 4">
    <name type="scientific">Actinopolymorpha singaporensis</name>
    <dbReference type="NCBI Taxonomy" id="117157"/>
    <lineage>
        <taxon>Bacteria</taxon>
        <taxon>Bacillati</taxon>
        <taxon>Actinomycetota</taxon>
        <taxon>Actinomycetes</taxon>
        <taxon>Propionibacteriales</taxon>
        <taxon>Actinopolymorphaceae</taxon>
        <taxon>Actinopolymorpha</taxon>
    </lineage>
</organism>
<dbReference type="Proteomes" id="UP000198983">
    <property type="component" value="Chromosome I"/>
</dbReference>
<protein>
    <submittedName>
        <fullName evidence="3">Predicted dehydrogenase</fullName>
    </submittedName>
</protein>
<dbReference type="PANTHER" id="PTHR43818">
    <property type="entry name" value="BCDNA.GH03377"/>
    <property type="match status" value="1"/>
</dbReference>
<dbReference type="RefSeq" id="WP_092655039.1">
    <property type="nucleotide sequence ID" value="NZ_LT629732.1"/>
</dbReference>
<dbReference type="STRING" id="117157.SAMN04489717_3894"/>
<dbReference type="OrthoDB" id="9792085at2"/>
<proteinExistence type="predicted"/>
<dbReference type="SUPFAM" id="SSF55347">
    <property type="entry name" value="Glyceraldehyde-3-phosphate dehydrogenase-like, C-terminal domain"/>
    <property type="match status" value="1"/>
</dbReference>